<dbReference type="OrthoDB" id="113082at2759"/>
<keyword evidence="3" id="KW-1185">Reference proteome</keyword>
<organism evidence="2 3">
    <name type="scientific">Phytophthora cactorum</name>
    <dbReference type="NCBI Taxonomy" id="29920"/>
    <lineage>
        <taxon>Eukaryota</taxon>
        <taxon>Sar</taxon>
        <taxon>Stramenopiles</taxon>
        <taxon>Oomycota</taxon>
        <taxon>Peronosporomycetes</taxon>
        <taxon>Peronosporales</taxon>
        <taxon>Peronosporaceae</taxon>
        <taxon>Phytophthora</taxon>
    </lineage>
</organism>
<protein>
    <recommendedName>
        <fullName evidence="4">Reverse transcriptase Ty1/copia-type domain-containing protein</fullName>
    </recommendedName>
</protein>
<reference evidence="2 3" key="1">
    <citation type="submission" date="2018-01" db="EMBL/GenBank/DDBJ databases">
        <title>Draft genome of the strawberry crown rot pathogen Phytophthora cactorum.</title>
        <authorList>
            <person name="Armitage A.D."/>
            <person name="Lysoe E."/>
            <person name="Nellist C.F."/>
            <person name="Harrison R.J."/>
            <person name="Brurberg M.B."/>
        </authorList>
    </citation>
    <scope>NUCLEOTIDE SEQUENCE [LARGE SCALE GENOMIC DNA]</scope>
    <source>
        <strain evidence="2 3">10300</strain>
    </source>
</reference>
<dbReference type="PANTHER" id="PTHR11439">
    <property type="entry name" value="GAG-POL-RELATED RETROTRANSPOSON"/>
    <property type="match status" value="1"/>
</dbReference>
<proteinExistence type="predicted"/>
<dbReference type="CDD" id="cd09272">
    <property type="entry name" value="RNase_HI_RT_Ty1"/>
    <property type="match status" value="1"/>
</dbReference>
<dbReference type="VEuPathDB" id="FungiDB:PC110_g3586"/>
<dbReference type="AlphaFoldDB" id="A0A329SWL0"/>
<dbReference type="PANTHER" id="PTHR11439:SF483">
    <property type="entry name" value="PEPTIDE SYNTHASE GLIP-LIKE, PUTATIVE (AFU_ORTHOLOGUE AFUA_3G12920)-RELATED"/>
    <property type="match status" value="1"/>
</dbReference>
<dbReference type="STRING" id="29920.A0A329SWL0"/>
<dbReference type="EMBL" id="MJFZ01000051">
    <property type="protein sequence ID" value="RAW40198.1"/>
    <property type="molecule type" value="Genomic_DNA"/>
</dbReference>
<name>A0A329SWL0_9STRA</name>
<accession>A0A329SWL0</accession>
<feature type="region of interest" description="Disordered" evidence="1">
    <location>
        <begin position="123"/>
        <end position="143"/>
    </location>
</feature>
<comment type="caution">
    <text evidence="2">The sequence shown here is derived from an EMBL/GenBank/DDBJ whole genome shotgun (WGS) entry which is preliminary data.</text>
</comment>
<sequence>MGYAKHSESYRILNLTNGNINEVRSVEFQEDWTVERSYVGHLLSNRHGKGRYVLPAIIPYVHLPVLNPVTHGSKRSSVEPDDRPTKRCRCDDRAVCDLPVETGGGPAAVSTDASGRWLLSGNEVPASSAEAQTQPTPAGVPQSGGHAPGFEPFMHDGSGLGIVDLPNSGHGDTVQILPNCDGSPSVGVDYGLVRKKLESPDLHFTAYADADLGNEKDDRHSITGFVLQLNGCTFAYKSRKQRVVTDDTCCVEFIAASECSTMIMWTHNLSKELGLKRHHPTVLHQDNQAAIVVLTEITGNYKTKVVDLKYHKVCPFHKRGEFEVRYCPSTDTLADIFTKPLGHTLFKKFRQLLNVMPLPMVIDDGNTDGRD</sequence>
<evidence type="ECO:0008006" key="4">
    <source>
        <dbReference type="Google" id="ProtNLM"/>
    </source>
</evidence>
<dbReference type="Proteomes" id="UP000251314">
    <property type="component" value="Unassembled WGS sequence"/>
</dbReference>
<gene>
    <name evidence="2" type="ORF">PC110_g3586</name>
</gene>
<evidence type="ECO:0000313" key="2">
    <source>
        <dbReference type="EMBL" id="RAW40198.1"/>
    </source>
</evidence>
<evidence type="ECO:0000313" key="3">
    <source>
        <dbReference type="Proteomes" id="UP000251314"/>
    </source>
</evidence>
<evidence type="ECO:0000256" key="1">
    <source>
        <dbReference type="SAM" id="MobiDB-lite"/>
    </source>
</evidence>